<dbReference type="SUPFAM" id="SSF56112">
    <property type="entry name" value="Protein kinase-like (PK-like)"/>
    <property type="match status" value="1"/>
</dbReference>
<dbReference type="GO" id="GO:0007005">
    <property type="term" value="P:mitochondrion organization"/>
    <property type="evidence" value="ECO:0007669"/>
    <property type="project" value="TreeGrafter"/>
</dbReference>
<dbReference type="GO" id="GO:0051131">
    <property type="term" value="P:chaperone-mediated protein complex assembly"/>
    <property type="evidence" value="ECO:0007669"/>
    <property type="project" value="TreeGrafter"/>
</dbReference>
<dbReference type="GO" id="GO:0004252">
    <property type="term" value="F:serine-type endopeptidase activity"/>
    <property type="evidence" value="ECO:0007669"/>
    <property type="project" value="UniProtKB-EC"/>
</dbReference>
<evidence type="ECO:0000256" key="6">
    <source>
        <dbReference type="ARBA" id="ARBA00022741"/>
    </source>
</evidence>
<dbReference type="Proteomes" id="UP000289340">
    <property type="component" value="Chromosome 6"/>
</dbReference>
<dbReference type="Gene3D" id="3.40.50.300">
    <property type="entry name" value="P-loop containing nucleotide triphosphate hydrolases"/>
    <property type="match status" value="1"/>
</dbReference>
<evidence type="ECO:0000256" key="13">
    <source>
        <dbReference type="ARBA" id="ARBA00066743"/>
    </source>
</evidence>
<evidence type="ECO:0000256" key="9">
    <source>
        <dbReference type="ARBA" id="ARBA00022840"/>
    </source>
</evidence>
<dbReference type="FunFam" id="3.40.50.300:FF:000021">
    <property type="entry name" value="Lon protease homolog"/>
    <property type="match status" value="1"/>
</dbReference>
<dbReference type="SMART" id="SM00382">
    <property type="entry name" value="AAA"/>
    <property type="match status" value="1"/>
</dbReference>
<dbReference type="Gene3D" id="1.10.510.10">
    <property type="entry name" value="Transferase(Phosphotransferase) domain 1"/>
    <property type="match status" value="1"/>
</dbReference>
<evidence type="ECO:0000256" key="1">
    <source>
        <dbReference type="ARBA" id="ARBA00004370"/>
    </source>
</evidence>
<keyword evidence="18" id="KW-1185">Reference proteome</keyword>
<comment type="subcellular location">
    <subcellularLocation>
        <location evidence="1">Membrane</location>
    </subcellularLocation>
</comment>
<dbReference type="InterPro" id="IPR003593">
    <property type="entry name" value="AAA+_ATPase"/>
</dbReference>
<name>A0A445KDY3_GLYSO</name>
<keyword evidence="7" id="KW-0378">Hydrolase</keyword>
<dbReference type="FunFam" id="1.20.5.5270:FF:000001">
    <property type="entry name" value="Lon protease homolog, mitochondrial"/>
    <property type="match status" value="1"/>
</dbReference>
<dbReference type="GO" id="GO:0004176">
    <property type="term" value="F:ATP-dependent peptidase activity"/>
    <property type="evidence" value="ECO:0007669"/>
    <property type="project" value="InterPro"/>
</dbReference>
<evidence type="ECO:0000256" key="4">
    <source>
        <dbReference type="ARBA" id="ARBA00022692"/>
    </source>
</evidence>
<dbReference type="EMBL" id="QZWG01000006">
    <property type="protein sequence ID" value="RZC08909.1"/>
    <property type="molecule type" value="Genomic_DNA"/>
</dbReference>
<dbReference type="PANTHER" id="PTHR43718:SF2">
    <property type="entry name" value="LON PROTEASE HOMOLOG, MITOCHONDRIAL"/>
    <property type="match status" value="1"/>
</dbReference>
<evidence type="ECO:0000259" key="16">
    <source>
        <dbReference type="PROSITE" id="PS51787"/>
    </source>
</evidence>
<keyword evidence="5" id="KW-0677">Repeat</keyword>
<keyword evidence="6" id="KW-0547">Nucleotide-binding</keyword>
<dbReference type="Gene3D" id="1.20.5.5270">
    <property type="match status" value="1"/>
</dbReference>
<dbReference type="SUPFAM" id="SSF52540">
    <property type="entry name" value="P-loop containing nucleoside triphosphate hydrolases"/>
    <property type="match status" value="1"/>
</dbReference>
<dbReference type="Pfam" id="PF00560">
    <property type="entry name" value="LRR_1"/>
    <property type="match status" value="5"/>
</dbReference>
<keyword evidence="3 17" id="KW-0645">Protease</keyword>
<dbReference type="GO" id="GO:0005524">
    <property type="term" value="F:ATP binding"/>
    <property type="evidence" value="ECO:0007669"/>
    <property type="project" value="UniProtKB-KW"/>
</dbReference>
<proteinExistence type="predicted"/>
<keyword evidence="8" id="KW-0720">Serine protease</keyword>
<accession>A0A445KDY3</accession>
<keyword evidence="10 14" id="KW-1133">Transmembrane helix</keyword>
<keyword evidence="9" id="KW-0067">ATP-binding</keyword>
<dbReference type="PROSITE" id="PS51787">
    <property type="entry name" value="LON_N"/>
    <property type="match status" value="1"/>
</dbReference>
<feature type="transmembrane region" description="Helical" evidence="14">
    <location>
        <begin position="582"/>
        <end position="607"/>
    </location>
</feature>
<dbReference type="InterPro" id="IPR027065">
    <property type="entry name" value="Lon_Prtase"/>
</dbReference>
<evidence type="ECO:0000313" key="17">
    <source>
        <dbReference type="EMBL" id="RZC08909.1"/>
    </source>
</evidence>
<dbReference type="InterPro" id="IPR003959">
    <property type="entry name" value="ATPase_AAA_core"/>
</dbReference>
<dbReference type="Pfam" id="PF00004">
    <property type="entry name" value="AAA"/>
    <property type="match status" value="1"/>
</dbReference>
<dbReference type="Gene3D" id="1.20.58.1480">
    <property type="match status" value="1"/>
</dbReference>
<dbReference type="GO" id="GO:0003697">
    <property type="term" value="F:single-stranded DNA binding"/>
    <property type="evidence" value="ECO:0007669"/>
    <property type="project" value="TreeGrafter"/>
</dbReference>
<evidence type="ECO:0000256" key="5">
    <source>
        <dbReference type="ARBA" id="ARBA00022737"/>
    </source>
</evidence>
<evidence type="ECO:0000256" key="3">
    <source>
        <dbReference type="ARBA" id="ARBA00022670"/>
    </source>
</evidence>
<comment type="catalytic activity">
    <reaction evidence="12">
        <text>Hydrolysis of proteins in presence of ATP.</text>
        <dbReference type="EC" id="3.4.21.53"/>
    </reaction>
</comment>
<feature type="domain" description="Protein kinase" evidence="15">
    <location>
        <begin position="648"/>
        <end position="733"/>
    </location>
</feature>
<gene>
    <name evidence="17" type="ORF">D0Y65_015570</name>
</gene>
<dbReference type="AlphaFoldDB" id="A0A445KDY3"/>
<sequence>HIGDFTYPRLADFGAAISGANKLQCQQVLEELDVYKRLKLTLELVKKEMEISKIQESIAKAIEEKISGEQRRYLLNEQLKAIKKELGLETDDKTALTGKFRERIEPKREKCPPHILQVIDEELAKLQLLEASSSEFSVTRNYLDWLTALPWGEYSDENFDVTRAQKILDEDHYGLTDVKERILEFIAVGKLRGTSQGKIICLSGPPGVGKTSIGRSIARALNRKFFRFSVGGLADVAEIKGHRRTYIGAMPGRMVQCLKNVGTANPLVLTDEIDKLGRGHAGDPASALLELLDPEQNANFLDHYLDVTIDLSKLFRLRFRGNHLSGNIPSGSFAAIPNLTYLELDNNDLTRSIPVELESCRKMTMLNLAQNHLTGVLPSLLGNITNLQVLRLQMNKLNGAIPIEIGQLHKLSILNLSWNSQGGSIPFEITKLSNITFLNLQTNNLSGSIPTSIDNLKFLFELQLRENKLSGVIPSMPGSLQVSLNLSSNHFSGNTPNNFGNLDSLQVLDLSNNKFPGPIPNQLTGTSTLTQLLHANNALLSGEIPKFSQHLKVVSSGTGLINNTSPDHTIANRPNIVSKKGISVHVTILIAIVPASFLVGIVIQLVVSRKSCWQPQFIVSNLLTPNAIHKSRINFGKAWKLLHTSNVTETSFKLIAMPFGSIYFIKNLNCSNKILPLGSHDKFGKELEVFAKLNNSNVMTPLAYVLSIDTAYILYEYISNGSLYDFLHGSMLD</sequence>
<evidence type="ECO:0000256" key="2">
    <source>
        <dbReference type="ARBA" id="ARBA00022614"/>
    </source>
</evidence>
<dbReference type="PANTHER" id="PTHR43718">
    <property type="entry name" value="LON PROTEASE"/>
    <property type="match status" value="1"/>
</dbReference>
<evidence type="ECO:0000256" key="8">
    <source>
        <dbReference type="ARBA" id="ARBA00022825"/>
    </source>
</evidence>
<dbReference type="GO" id="GO:0016020">
    <property type="term" value="C:membrane"/>
    <property type="evidence" value="ECO:0007669"/>
    <property type="project" value="UniProtKB-SubCell"/>
</dbReference>
<evidence type="ECO:0000256" key="11">
    <source>
        <dbReference type="ARBA" id="ARBA00023136"/>
    </source>
</evidence>
<dbReference type="InterPro" id="IPR032675">
    <property type="entry name" value="LRR_dom_sf"/>
</dbReference>
<keyword evidence="2" id="KW-0433">Leucine-rich repeat</keyword>
<evidence type="ECO:0000256" key="10">
    <source>
        <dbReference type="ARBA" id="ARBA00022989"/>
    </source>
</evidence>
<dbReference type="GO" id="GO:0005759">
    <property type="term" value="C:mitochondrial matrix"/>
    <property type="evidence" value="ECO:0007669"/>
    <property type="project" value="TreeGrafter"/>
</dbReference>
<dbReference type="InterPro" id="IPR027417">
    <property type="entry name" value="P-loop_NTPase"/>
</dbReference>
<evidence type="ECO:0000256" key="7">
    <source>
        <dbReference type="ARBA" id="ARBA00022801"/>
    </source>
</evidence>
<dbReference type="PROSITE" id="PS50011">
    <property type="entry name" value="PROTEIN_KINASE_DOM"/>
    <property type="match status" value="1"/>
</dbReference>
<dbReference type="InterPro" id="IPR000719">
    <property type="entry name" value="Prot_kinase_dom"/>
</dbReference>
<organism evidence="17 18">
    <name type="scientific">Glycine soja</name>
    <name type="common">Wild soybean</name>
    <dbReference type="NCBI Taxonomy" id="3848"/>
    <lineage>
        <taxon>Eukaryota</taxon>
        <taxon>Viridiplantae</taxon>
        <taxon>Streptophyta</taxon>
        <taxon>Embryophyta</taxon>
        <taxon>Tracheophyta</taxon>
        <taxon>Spermatophyta</taxon>
        <taxon>Magnoliopsida</taxon>
        <taxon>eudicotyledons</taxon>
        <taxon>Gunneridae</taxon>
        <taxon>Pentapetalae</taxon>
        <taxon>rosids</taxon>
        <taxon>fabids</taxon>
        <taxon>Fabales</taxon>
        <taxon>Fabaceae</taxon>
        <taxon>Papilionoideae</taxon>
        <taxon>50 kb inversion clade</taxon>
        <taxon>NPAAA clade</taxon>
        <taxon>indigoferoid/millettioid clade</taxon>
        <taxon>Phaseoleae</taxon>
        <taxon>Glycine</taxon>
        <taxon>Glycine subgen. Soja</taxon>
    </lineage>
</organism>
<dbReference type="GO" id="GO:0016887">
    <property type="term" value="F:ATP hydrolysis activity"/>
    <property type="evidence" value="ECO:0007669"/>
    <property type="project" value="InterPro"/>
</dbReference>
<evidence type="ECO:0000256" key="12">
    <source>
        <dbReference type="ARBA" id="ARBA00050665"/>
    </source>
</evidence>
<dbReference type="InterPro" id="IPR011009">
    <property type="entry name" value="Kinase-like_dom_sf"/>
</dbReference>
<dbReference type="EC" id="3.4.21.53" evidence="13"/>
<feature type="domain" description="Lon N-terminal" evidence="16">
    <location>
        <begin position="1"/>
        <end position="49"/>
    </location>
</feature>
<dbReference type="Gene3D" id="3.80.10.10">
    <property type="entry name" value="Ribonuclease Inhibitor"/>
    <property type="match status" value="3"/>
</dbReference>
<dbReference type="FunFam" id="3.80.10.10:FF:001638">
    <property type="entry name" value="Probably inactive leucine-rich repeat receptor-like protein kinase At2g25790"/>
    <property type="match status" value="1"/>
</dbReference>
<evidence type="ECO:0000313" key="18">
    <source>
        <dbReference type="Proteomes" id="UP000289340"/>
    </source>
</evidence>
<keyword evidence="11 14" id="KW-0472">Membrane</keyword>
<dbReference type="GO" id="GO:0004672">
    <property type="term" value="F:protein kinase activity"/>
    <property type="evidence" value="ECO:0007669"/>
    <property type="project" value="InterPro"/>
</dbReference>
<reference evidence="17 18" key="1">
    <citation type="submission" date="2018-09" db="EMBL/GenBank/DDBJ databases">
        <title>A high-quality reference genome of wild soybean provides a powerful tool to mine soybean genomes.</title>
        <authorList>
            <person name="Xie M."/>
            <person name="Chung C.Y.L."/>
            <person name="Li M.-W."/>
            <person name="Wong F.-L."/>
            <person name="Chan T.-F."/>
            <person name="Lam H.-M."/>
        </authorList>
    </citation>
    <scope>NUCLEOTIDE SEQUENCE [LARGE SCALE GENOMIC DNA]</scope>
    <source>
        <strain evidence="18">cv. W05</strain>
        <tissue evidence="17">Hypocotyl of etiolated seedlings</tissue>
    </source>
</reference>
<evidence type="ECO:0000256" key="14">
    <source>
        <dbReference type="SAM" id="Phobius"/>
    </source>
</evidence>
<comment type="caution">
    <text evidence="17">The sequence shown here is derived from an EMBL/GenBank/DDBJ whole genome shotgun (WGS) entry which is preliminary data.</text>
</comment>
<dbReference type="SMART" id="SM00369">
    <property type="entry name" value="LRR_TYP"/>
    <property type="match status" value="5"/>
</dbReference>
<dbReference type="CDD" id="cd19500">
    <property type="entry name" value="RecA-like_Lon"/>
    <property type="match status" value="1"/>
</dbReference>
<protein>
    <recommendedName>
        <fullName evidence="13">endopeptidase La</fullName>
        <ecNumber evidence="13">3.4.21.53</ecNumber>
    </recommendedName>
</protein>
<dbReference type="GO" id="GO:0006515">
    <property type="term" value="P:protein quality control for misfolded or incompletely synthesized proteins"/>
    <property type="evidence" value="ECO:0007669"/>
    <property type="project" value="TreeGrafter"/>
</dbReference>
<dbReference type="PRINTS" id="PR00830">
    <property type="entry name" value="ENDOLAPTASE"/>
</dbReference>
<evidence type="ECO:0000259" key="15">
    <source>
        <dbReference type="PROSITE" id="PS50011"/>
    </source>
</evidence>
<dbReference type="InterPro" id="IPR001611">
    <property type="entry name" value="Leu-rich_rpt"/>
</dbReference>
<feature type="non-terminal residue" evidence="17">
    <location>
        <position position="1"/>
    </location>
</feature>
<keyword evidence="4 14" id="KW-0812">Transmembrane</keyword>
<dbReference type="InterPro" id="IPR003591">
    <property type="entry name" value="Leu-rich_rpt_typical-subtyp"/>
</dbReference>
<dbReference type="InterPro" id="IPR003111">
    <property type="entry name" value="Lon_prtase_N"/>
</dbReference>
<dbReference type="SUPFAM" id="SSF52058">
    <property type="entry name" value="L domain-like"/>
    <property type="match status" value="1"/>
</dbReference>